<accession>A0AAE0SF18</accession>
<reference evidence="2" key="2">
    <citation type="journal article" date="2021" name="Genome Biol. Evol.">
        <title>Developing a high-quality reference genome for a parasitic bivalve with doubly uniparental inheritance (Bivalvia: Unionida).</title>
        <authorList>
            <person name="Smith C.H."/>
        </authorList>
    </citation>
    <scope>NUCLEOTIDE SEQUENCE</scope>
    <source>
        <strain evidence="2">CHS0354</strain>
        <tissue evidence="2">Mantle</tissue>
    </source>
</reference>
<sequence length="102" mass="11760">AEISYRKKQELRKKDKDFFDAIFKLKTNKFNTDRNSVDYAVYIGEIDKLYAGNTKTFTKGKGTGRKGKLPPEPSRETQLQQQSMYSVAEQQPQSDTLDYLLA</sequence>
<proteinExistence type="predicted"/>
<evidence type="ECO:0000313" key="2">
    <source>
        <dbReference type="EMBL" id="KAK3590857.1"/>
    </source>
</evidence>
<evidence type="ECO:0000313" key="3">
    <source>
        <dbReference type="Proteomes" id="UP001195483"/>
    </source>
</evidence>
<organism evidence="2 3">
    <name type="scientific">Potamilus streckersoni</name>
    <dbReference type="NCBI Taxonomy" id="2493646"/>
    <lineage>
        <taxon>Eukaryota</taxon>
        <taxon>Metazoa</taxon>
        <taxon>Spiralia</taxon>
        <taxon>Lophotrochozoa</taxon>
        <taxon>Mollusca</taxon>
        <taxon>Bivalvia</taxon>
        <taxon>Autobranchia</taxon>
        <taxon>Heteroconchia</taxon>
        <taxon>Palaeoheterodonta</taxon>
        <taxon>Unionida</taxon>
        <taxon>Unionoidea</taxon>
        <taxon>Unionidae</taxon>
        <taxon>Ambleminae</taxon>
        <taxon>Lampsilini</taxon>
        <taxon>Potamilus</taxon>
    </lineage>
</organism>
<protein>
    <submittedName>
        <fullName evidence="2">Uncharacterized protein</fullName>
    </submittedName>
</protein>
<reference evidence="2" key="1">
    <citation type="journal article" date="2021" name="Genome Biol. Evol.">
        <title>A High-Quality Reference Genome for a Parasitic Bivalve with Doubly Uniparental Inheritance (Bivalvia: Unionida).</title>
        <authorList>
            <person name="Smith C.H."/>
        </authorList>
    </citation>
    <scope>NUCLEOTIDE SEQUENCE</scope>
    <source>
        <strain evidence="2">CHS0354</strain>
    </source>
</reference>
<dbReference type="Proteomes" id="UP001195483">
    <property type="component" value="Unassembled WGS sequence"/>
</dbReference>
<dbReference type="EMBL" id="JAEAOA010001457">
    <property type="protein sequence ID" value="KAK3590857.1"/>
    <property type="molecule type" value="Genomic_DNA"/>
</dbReference>
<feature type="non-terminal residue" evidence="2">
    <location>
        <position position="102"/>
    </location>
</feature>
<evidence type="ECO:0000256" key="1">
    <source>
        <dbReference type="SAM" id="MobiDB-lite"/>
    </source>
</evidence>
<name>A0AAE0SF18_9BIVA</name>
<feature type="region of interest" description="Disordered" evidence="1">
    <location>
        <begin position="57"/>
        <end position="102"/>
    </location>
</feature>
<reference evidence="2" key="3">
    <citation type="submission" date="2023-05" db="EMBL/GenBank/DDBJ databases">
        <authorList>
            <person name="Smith C.H."/>
        </authorList>
    </citation>
    <scope>NUCLEOTIDE SEQUENCE</scope>
    <source>
        <strain evidence="2">CHS0354</strain>
        <tissue evidence="2">Mantle</tissue>
    </source>
</reference>
<feature type="compositionally biased region" description="Polar residues" evidence="1">
    <location>
        <begin position="76"/>
        <end position="96"/>
    </location>
</feature>
<dbReference type="AlphaFoldDB" id="A0AAE0SF18"/>
<feature type="non-terminal residue" evidence="2">
    <location>
        <position position="1"/>
    </location>
</feature>
<gene>
    <name evidence="2" type="ORF">CHS0354_024599</name>
</gene>
<comment type="caution">
    <text evidence="2">The sequence shown here is derived from an EMBL/GenBank/DDBJ whole genome shotgun (WGS) entry which is preliminary data.</text>
</comment>
<keyword evidence="3" id="KW-1185">Reference proteome</keyword>